<protein>
    <recommendedName>
        <fullName evidence="6">ACT-like domain-containing protein</fullName>
    </recommendedName>
</protein>
<evidence type="ECO:0000256" key="1">
    <source>
        <dbReference type="ARBA" id="ARBA00001933"/>
    </source>
</evidence>
<dbReference type="GO" id="GO:0009097">
    <property type="term" value="P:isoleucine biosynthetic process"/>
    <property type="evidence" value="ECO:0007669"/>
    <property type="project" value="TreeGrafter"/>
</dbReference>
<comment type="pathway">
    <text evidence="5">Amino-acid biosynthesis.</text>
</comment>
<dbReference type="EMBL" id="HACM01000062">
    <property type="protein sequence ID" value="CRZ00504.1"/>
    <property type="molecule type" value="Transcribed_RNA"/>
</dbReference>
<evidence type="ECO:0000256" key="2">
    <source>
        <dbReference type="ARBA" id="ARBA00022605"/>
    </source>
</evidence>
<keyword evidence="2" id="KW-0028">Amino-acid biosynthesis</keyword>
<evidence type="ECO:0000313" key="7">
    <source>
        <dbReference type="EMBL" id="CRZ00504.1"/>
    </source>
</evidence>
<reference evidence="7" key="1">
    <citation type="submission" date="2015-04" db="EMBL/GenBank/DDBJ databases">
        <title>The genome sequence of the plant pathogenic Rhizarian Plasmodiophora brassicae reveals insights in its biotrophic life cycle and the origin of chitin synthesis.</title>
        <authorList>
            <person name="Schwelm A."/>
            <person name="Fogelqvist J."/>
            <person name="Knaust A."/>
            <person name="Julke S."/>
            <person name="Lilja T."/>
            <person name="Dhandapani V."/>
            <person name="Bonilla-Rosso G."/>
            <person name="Karlsson M."/>
            <person name="Shevchenko A."/>
            <person name="Choi S.R."/>
            <person name="Kim H.G."/>
            <person name="Park J.Y."/>
            <person name="Lim Y.P."/>
            <person name="Ludwig-Muller J."/>
            <person name="Dixelius C."/>
        </authorList>
    </citation>
    <scope>NUCLEOTIDE SEQUENCE</scope>
    <source>
        <tissue evidence="7">Potato root galls</tissue>
    </source>
</reference>
<dbReference type="PANTHER" id="PTHR48078:SF11">
    <property type="entry name" value="THREONINE DEHYDRATASE, MITOCHONDRIAL"/>
    <property type="match status" value="1"/>
</dbReference>
<evidence type="ECO:0000256" key="5">
    <source>
        <dbReference type="ARBA" id="ARBA00029440"/>
    </source>
</evidence>
<dbReference type="InterPro" id="IPR001721">
    <property type="entry name" value="TD_ACT-like"/>
</dbReference>
<feature type="non-terminal residue" evidence="7">
    <location>
        <position position="1"/>
    </location>
</feature>
<evidence type="ECO:0000256" key="3">
    <source>
        <dbReference type="ARBA" id="ARBA00022898"/>
    </source>
</evidence>
<proteinExistence type="predicted"/>
<dbReference type="GO" id="GO:0004794">
    <property type="term" value="F:threonine deaminase activity"/>
    <property type="evidence" value="ECO:0007669"/>
    <property type="project" value="TreeGrafter"/>
</dbReference>
<evidence type="ECO:0000259" key="6">
    <source>
        <dbReference type="Pfam" id="PF00585"/>
    </source>
</evidence>
<name>A0A0H5QY42_9EUKA</name>
<dbReference type="GO" id="GO:0006565">
    <property type="term" value="P:L-serine catabolic process"/>
    <property type="evidence" value="ECO:0007669"/>
    <property type="project" value="TreeGrafter"/>
</dbReference>
<dbReference type="InterPro" id="IPR045865">
    <property type="entry name" value="ACT-like_dom_sf"/>
</dbReference>
<dbReference type="GO" id="GO:0006567">
    <property type="term" value="P:L-threonine catabolic process"/>
    <property type="evidence" value="ECO:0007669"/>
    <property type="project" value="TreeGrafter"/>
</dbReference>
<comment type="cofactor">
    <cofactor evidence="1">
        <name>pyridoxal 5'-phosphate</name>
        <dbReference type="ChEBI" id="CHEBI:597326"/>
    </cofactor>
</comment>
<sequence>VPVTNLVCVACGANLNFDRLRFIVDRAELGQERLALLAVRKRADCHRNVCDLLRLLPIGSGAINELTLAGDRILLGIAVHDSDEAKSIQIAINSDDAYSAVDLTYNEYGKVHLRYQIGNVVSYAQQKAIFRFEYPERSGALIRLLQQVVGDGGFNIASVHYRHSGGDVARVLIGIGSERDRFLEFSRTSFPSSYRYFDETDNPAFQLWQ</sequence>
<keyword evidence="3" id="KW-0663">Pyridoxal phosphate</keyword>
<dbReference type="PANTHER" id="PTHR48078">
    <property type="entry name" value="THREONINE DEHYDRATASE, MITOCHONDRIAL-RELATED"/>
    <property type="match status" value="1"/>
</dbReference>
<dbReference type="AlphaFoldDB" id="A0A0H5QY42"/>
<accession>A0A0H5QY42</accession>
<dbReference type="InterPro" id="IPR050147">
    <property type="entry name" value="Ser/Thr_Dehydratase"/>
</dbReference>
<dbReference type="SUPFAM" id="SSF55021">
    <property type="entry name" value="ACT-like"/>
    <property type="match status" value="1"/>
</dbReference>
<feature type="domain" description="ACT-like" evidence="6">
    <location>
        <begin position="123"/>
        <end position="206"/>
    </location>
</feature>
<dbReference type="Gene3D" id="3.40.1020.10">
    <property type="entry name" value="Biosynthetic Threonine Deaminase, Domain 3"/>
    <property type="match status" value="1"/>
</dbReference>
<dbReference type="GO" id="GO:0003941">
    <property type="term" value="F:L-serine ammonia-lyase activity"/>
    <property type="evidence" value="ECO:0007669"/>
    <property type="project" value="TreeGrafter"/>
</dbReference>
<organism evidence="7">
    <name type="scientific">Spongospora subterranea</name>
    <dbReference type="NCBI Taxonomy" id="70186"/>
    <lineage>
        <taxon>Eukaryota</taxon>
        <taxon>Sar</taxon>
        <taxon>Rhizaria</taxon>
        <taxon>Endomyxa</taxon>
        <taxon>Phytomyxea</taxon>
        <taxon>Plasmodiophorida</taxon>
        <taxon>Plasmodiophoridae</taxon>
        <taxon>Spongospora</taxon>
    </lineage>
</organism>
<dbReference type="InterPro" id="IPR038110">
    <property type="entry name" value="TD_ACT-like_sf"/>
</dbReference>
<keyword evidence="4" id="KW-0456">Lyase</keyword>
<dbReference type="Pfam" id="PF00585">
    <property type="entry name" value="Thr_dehydrat_C"/>
    <property type="match status" value="1"/>
</dbReference>
<evidence type="ECO:0000256" key="4">
    <source>
        <dbReference type="ARBA" id="ARBA00023239"/>
    </source>
</evidence>